<dbReference type="Pfam" id="PF00750">
    <property type="entry name" value="tRNA-synt_1d"/>
    <property type="match status" value="1"/>
</dbReference>
<dbReference type="PANTHER" id="PTHR11956:SF5">
    <property type="entry name" value="ARGININE--TRNA LIGASE, CYTOPLASMIC"/>
    <property type="match status" value="1"/>
</dbReference>
<dbReference type="PRINTS" id="PR01038">
    <property type="entry name" value="TRNASYNTHARG"/>
</dbReference>
<dbReference type="InterPro" id="IPR009080">
    <property type="entry name" value="tRNAsynth_Ia_anticodon-bd"/>
</dbReference>
<name>A0ABW2ULA9_9RHOB</name>
<feature type="short sequence motif" description="'HIGH' region" evidence="9">
    <location>
        <begin position="131"/>
        <end position="141"/>
    </location>
</feature>
<evidence type="ECO:0000256" key="7">
    <source>
        <dbReference type="ARBA" id="ARBA00023146"/>
    </source>
</evidence>
<evidence type="ECO:0000256" key="4">
    <source>
        <dbReference type="ARBA" id="ARBA00022741"/>
    </source>
</evidence>
<keyword evidence="2 9" id="KW-0963">Cytoplasm</keyword>
<dbReference type="PROSITE" id="PS00178">
    <property type="entry name" value="AA_TRNA_LIGASE_I"/>
    <property type="match status" value="1"/>
</dbReference>
<accession>A0ABW2ULA9</accession>
<dbReference type="SUPFAM" id="SSF52374">
    <property type="entry name" value="Nucleotidylyl transferase"/>
    <property type="match status" value="1"/>
</dbReference>
<keyword evidence="7 9" id="KW-0030">Aminoacyl-tRNA synthetase</keyword>
<dbReference type="SMART" id="SM00836">
    <property type="entry name" value="DALR_1"/>
    <property type="match status" value="1"/>
</dbReference>
<dbReference type="InterPro" id="IPR005148">
    <property type="entry name" value="Arg-tRNA-synth_N"/>
</dbReference>
<dbReference type="PANTHER" id="PTHR11956">
    <property type="entry name" value="ARGINYL-TRNA SYNTHETASE"/>
    <property type="match status" value="1"/>
</dbReference>
<dbReference type="Gene3D" id="3.40.50.620">
    <property type="entry name" value="HUPs"/>
    <property type="match status" value="1"/>
</dbReference>
<dbReference type="InterPro" id="IPR035684">
    <property type="entry name" value="ArgRS_core"/>
</dbReference>
<dbReference type="HAMAP" id="MF_00123">
    <property type="entry name" value="Arg_tRNA_synth"/>
    <property type="match status" value="1"/>
</dbReference>
<comment type="caution">
    <text evidence="13">The sequence shown here is derived from an EMBL/GenBank/DDBJ whole genome shotgun (WGS) entry which is preliminary data.</text>
</comment>
<evidence type="ECO:0000256" key="2">
    <source>
        <dbReference type="ARBA" id="ARBA00022490"/>
    </source>
</evidence>
<evidence type="ECO:0000259" key="11">
    <source>
        <dbReference type="SMART" id="SM00836"/>
    </source>
</evidence>
<keyword evidence="5 9" id="KW-0067">ATP-binding</keyword>
<dbReference type="SUPFAM" id="SSF55190">
    <property type="entry name" value="Arginyl-tRNA synthetase (ArgRS), N-terminal 'additional' domain"/>
    <property type="match status" value="1"/>
</dbReference>
<dbReference type="InterPro" id="IPR008909">
    <property type="entry name" value="DALR_anticod-bd"/>
</dbReference>
<dbReference type="Gene3D" id="3.30.1360.70">
    <property type="entry name" value="Arginyl tRNA synthetase N-terminal domain"/>
    <property type="match status" value="1"/>
</dbReference>
<dbReference type="Pfam" id="PF05746">
    <property type="entry name" value="DALR_1"/>
    <property type="match status" value="1"/>
</dbReference>
<evidence type="ECO:0000256" key="5">
    <source>
        <dbReference type="ARBA" id="ARBA00022840"/>
    </source>
</evidence>
<dbReference type="RefSeq" id="WP_377401388.1">
    <property type="nucleotide sequence ID" value="NZ_JBHTFQ010000003.1"/>
</dbReference>
<dbReference type="InterPro" id="IPR001412">
    <property type="entry name" value="aa-tRNA-synth_I_CS"/>
</dbReference>
<evidence type="ECO:0000256" key="1">
    <source>
        <dbReference type="ARBA" id="ARBA00005594"/>
    </source>
</evidence>
<comment type="subunit">
    <text evidence="9">Monomer.</text>
</comment>
<evidence type="ECO:0000256" key="9">
    <source>
        <dbReference type="HAMAP-Rule" id="MF_00123"/>
    </source>
</evidence>
<comment type="similarity">
    <text evidence="1 9 10">Belongs to the class-I aminoacyl-tRNA synthetase family.</text>
</comment>
<dbReference type="NCBIfam" id="TIGR00456">
    <property type="entry name" value="argS"/>
    <property type="match status" value="1"/>
</dbReference>
<evidence type="ECO:0000259" key="12">
    <source>
        <dbReference type="SMART" id="SM01016"/>
    </source>
</evidence>
<keyword evidence="6 9" id="KW-0648">Protein biosynthesis</keyword>
<dbReference type="Pfam" id="PF03485">
    <property type="entry name" value="Arg_tRNA_synt_N"/>
    <property type="match status" value="1"/>
</dbReference>
<organism evidence="13 14">
    <name type="scientific">Plastorhodobacter daqingensis</name>
    <dbReference type="NCBI Taxonomy" id="1387281"/>
    <lineage>
        <taxon>Bacteria</taxon>
        <taxon>Pseudomonadati</taxon>
        <taxon>Pseudomonadota</taxon>
        <taxon>Alphaproteobacteria</taxon>
        <taxon>Rhodobacterales</taxon>
        <taxon>Paracoccaceae</taxon>
        <taxon>Plastorhodobacter</taxon>
    </lineage>
</organism>
<reference evidence="14" key="1">
    <citation type="journal article" date="2019" name="Int. J. Syst. Evol. Microbiol.">
        <title>The Global Catalogue of Microorganisms (GCM) 10K type strain sequencing project: providing services to taxonomists for standard genome sequencing and annotation.</title>
        <authorList>
            <consortium name="The Broad Institute Genomics Platform"/>
            <consortium name="The Broad Institute Genome Sequencing Center for Infectious Disease"/>
            <person name="Wu L."/>
            <person name="Ma J."/>
        </authorList>
    </citation>
    <scope>NUCLEOTIDE SEQUENCE [LARGE SCALE GENOMIC DNA]</scope>
    <source>
        <strain evidence="14">CGMCC 1.12750</strain>
    </source>
</reference>
<comment type="subcellular location">
    <subcellularLocation>
        <location evidence="9">Cytoplasm</location>
    </subcellularLocation>
</comment>
<evidence type="ECO:0000256" key="6">
    <source>
        <dbReference type="ARBA" id="ARBA00022917"/>
    </source>
</evidence>
<dbReference type="CDD" id="cd00671">
    <property type="entry name" value="ArgRS_core"/>
    <property type="match status" value="1"/>
</dbReference>
<evidence type="ECO:0000313" key="13">
    <source>
        <dbReference type="EMBL" id="MFC7703987.1"/>
    </source>
</evidence>
<evidence type="ECO:0000256" key="10">
    <source>
        <dbReference type="RuleBase" id="RU363038"/>
    </source>
</evidence>
<dbReference type="InterPro" id="IPR036695">
    <property type="entry name" value="Arg-tRNA-synth_N_sf"/>
</dbReference>
<keyword evidence="14" id="KW-1185">Reference proteome</keyword>
<dbReference type="SMART" id="SM01016">
    <property type="entry name" value="Arg_tRNA_synt_N"/>
    <property type="match status" value="1"/>
</dbReference>
<dbReference type="Proteomes" id="UP001596516">
    <property type="component" value="Unassembled WGS sequence"/>
</dbReference>
<keyword evidence="4 9" id="KW-0547">Nucleotide-binding</keyword>
<dbReference type="EC" id="6.1.1.19" evidence="9"/>
<comment type="catalytic activity">
    <reaction evidence="8 9">
        <text>tRNA(Arg) + L-arginine + ATP = L-arginyl-tRNA(Arg) + AMP + diphosphate</text>
        <dbReference type="Rhea" id="RHEA:20301"/>
        <dbReference type="Rhea" id="RHEA-COMP:9658"/>
        <dbReference type="Rhea" id="RHEA-COMP:9673"/>
        <dbReference type="ChEBI" id="CHEBI:30616"/>
        <dbReference type="ChEBI" id="CHEBI:32682"/>
        <dbReference type="ChEBI" id="CHEBI:33019"/>
        <dbReference type="ChEBI" id="CHEBI:78442"/>
        <dbReference type="ChEBI" id="CHEBI:78513"/>
        <dbReference type="ChEBI" id="CHEBI:456215"/>
        <dbReference type="EC" id="6.1.1.19"/>
    </reaction>
</comment>
<dbReference type="InterPro" id="IPR014729">
    <property type="entry name" value="Rossmann-like_a/b/a_fold"/>
</dbReference>
<evidence type="ECO:0000313" key="14">
    <source>
        <dbReference type="Proteomes" id="UP001596516"/>
    </source>
</evidence>
<dbReference type="SUPFAM" id="SSF47323">
    <property type="entry name" value="Anticodon-binding domain of a subclass of class I aminoacyl-tRNA synthetases"/>
    <property type="match status" value="1"/>
</dbReference>
<dbReference type="InterPro" id="IPR001278">
    <property type="entry name" value="Arg-tRNA-ligase"/>
</dbReference>
<keyword evidence="3 9" id="KW-0436">Ligase</keyword>
<proteinExistence type="inferred from homology"/>
<sequence length="581" mass="63452">MNLFNELRTLVLGALDALVAEGALPAGLDFASVAVEPPRDAAHGDMATNAAMVLAKPAGAKPRDLAEALVVKLAADPRVLAAEVAGPGFINLRLAPGVWQDLVRAALQAGDGFGRSTMGQGQRVNVEFVSANPTGPMHVGHVRGAVFGDALARLLAFAGHEVTREYYINDGGAQVDVLARSAYERYREAHGLSPEIREGLYPGDYLIPVGEALKQEFGDSLLERPEADWLETVRDFATDRMMALIREDLAALGVHMDVWFSEKSLYGTGRIEAALEALRAKGLIYHGTLEPPKGKTPEDWEPREQTLFRSTAHGDDVDRPVQKSDGSWTYFAPDIAYHYDKITRGFDALIDVFGADHGGYVKRMKAAVSALSDGRVPLDIKLMQLVKLWKNGEPFKMSKRAGTFVTLRDVVDQVGPDVTRFVMLTRKNDMTLDFDFDKVLEQSKDNPVFYVQYAHARVRSVMRKAAEAGVAVDDAALAGADLARLDHEAEIALARKIAEWPRLVETAARSNEPHRVAFYLYELASDFHGLWNRGNDTPGLRFVQEDDPAASQAKIALARAVAVVISAGLGILGVTPVEEMR</sequence>
<dbReference type="EMBL" id="JBHTFQ010000003">
    <property type="protein sequence ID" value="MFC7703987.1"/>
    <property type="molecule type" value="Genomic_DNA"/>
</dbReference>
<evidence type="ECO:0000256" key="3">
    <source>
        <dbReference type="ARBA" id="ARBA00022598"/>
    </source>
</evidence>
<evidence type="ECO:0000256" key="8">
    <source>
        <dbReference type="ARBA" id="ARBA00049339"/>
    </source>
</evidence>
<dbReference type="Gene3D" id="1.10.730.10">
    <property type="entry name" value="Isoleucyl-tRNA Synthetase, Domain 1"/>
    <property type="match status" value="1"/>
</dbReference>
<feature type="domain" description="DALR anticodon binding" evidence="11">
    <location>
        <begin position="451"/>
        <end position="580"/>
    </location>
</feature>
<feature type="domain" description="Arginyl tRNA synthetase N-terminal" evidence="12">
    <location>
        <begin position="5"/>
        <end position="94"/>
    </location>
</feature>
<protein>
    <recommendedName>
        <fullName evidence="9">Arginine--tRNA ligase</fullName>
        <ecNumber evidence="9">6.1.1.19</ecNumber>
    </recommendedName>
    <alternativeName>
        <fullName evidence="9">Arginyl-tRNA synthetase</fullName>
        <shortName evidence="9">ArgRS</shortName>
    </alternativeName>
</protein>
<gene>
    <name evidence="9 13" type="primary">argS</name>
    <name evidence="13" type="ORF">ACFQXB_07255</name>
</gene>
<dbReference type="GO" id="GO:0004814">
    <property type="term" value="F:arginine-tRNA ligase activity"/>
    <property type="evidence" value="ECO:0007669"/>
    <property type="project" value="UniProtKB-EC"/>
</dbReference>